<dbReference type="AlphaFoldDB" id="A0A673C6R9"/>
<dbReference type="InterPro" id="IPR057604">
    <property type="entry name" value="DPBB_PEX6"/>
</dbReference>
<dbReference type="SUPFAM" id="SSF52540">
    <property type="entry name" value="P-loop containing nucleoside triphosphate hydrolases"/>
    <property type="match status" value="2"/>
</dbReference>
<dbReference type="InterPro" id="IPR027417">
    <property type="entry name" value="P-loop_NTPase"/>
</dbReference>
<dbReference type="Proteomes" id="UP000472271">
    <property type="component" value="Chromosome 1"/>
</dbReference>
<comment type="catalytic activity">
    <reaction evidence="10">
        <text>ATP + H2O = ADP + phosphate + H(+)</text>
        <dbReference type="Rhea" id="RHEA:13065"/>
        <dbReference type="ChEBI" id="CHEBI:15377"/>
        <dbReference type="ChEBI" id="CHEBI:15378"/>
        <dbReference type="ChEBI" id="CHEBI:30616"/>
        <dbReference type="ChEBI" id="CHEBI:43474"/>
        <dbReference type="ChEBI" id="CHEBI:456216"/>
    </reaction>
    <physiologicalReaction direction="left-to-right" evidence="10">
        <dbReference type="Rhea" id="RHEA:13066"/>
    </physiologicalReaction>
</comment>
<dbReference type="Gene3D" id="3.40.50.300">
    <property type="entry name" value="P-loop containing nucleotide triphosphate hydrolases"/>
    <property type="match status" value="2"/>
</dbReference>
<protein>
    <recommendedName>
        <fullName evidence="8">Peroxisomal ATPase PEX6</fullName>
    </recommendedName>
    <alternativeName>
        <fullName evidence="9">Peroxin-6</fullName>
    </alternativeName>
</protein>
<dbReference type="PROSITE" id="PS00674">
    <property type="entry name" value="AAA"/>
    <property type="match status" value="1"/>
</dbReference>
<reference evidence="12" key="3">
    <citation type="submission" date="2025-09" db="UniProtKB">
        <authorList>
            <consortium name="Ensembl"/>
        </authorList>
    </citation>
    <scope>IDENTIFICATION</scope>
</reference>
<keyword evidence="5" id="KW-0378">Hydrolase</keyword>
<sequence>MAVPVDLLCVDAFPSHLSPLDGLLPQSHLDLVIRNHSDPPTLLFIRQRSHGFGSPGVLLRVHPTTEEDTVGCGGTESSPGSRLRLGVSRFFLRHHGLQRIGSTGTVRALEPIRLDRVVLGARSLKSLRWAGAEHFTGGLMELCRPGQWLLVRQGDPLLLPEHPLLGEDPGQVQQLLSDILVLDCSPVVQGQITPDTSVVLTDCTDWSDPPASTPCRPLSLNVSDFALYADSLGGHSLLDNRKLLDSGIWGLLQALECRVEVCVGDPQTWGGALDVDSCVFVGKRLLLRLGLFNHEWVKLWRAGSGRERLVSVVVMDPEPSPEPPNHINMGLISATLWFNLTDGDVIPLSSCSFRMKRWRSQDLTICRSDSSCRSSSPPFASELHLQPIASPLNNNLGCYNNLLSQHFSTPRLVSVGDVLSVPVQNHPDLLESSSDGIHRCPVLSFKVQKVCPPVAEEEGGAAAHLADRLHTSLYLGPPTNSPIPCLLVGGDALWNSLNPPGLGKTVETLCSIISPHLNHRCLSSCTILLHGPAGSGKGTVVSAASRRLHLHLLKVDSVSLCADTPAASESKLLSVFHRAEVLQPCVLLLQNLQVLLRPRGGADEDGRVQAALCQLLHSAPSRVAVVATVRRPRDLSAGTMAVFIHQVELDTPTEEQRRAMLTSLSRGIHLGRDVDLGRVAKLTAGLVLGGLCALLSEAGRASCRRLVEICSGRTEKDLCSSGVTIRNQDFISALQTLQEVQSKAAGSPKIPDVHWEDVGGLQEVKKEILDTVQLPLQRPELLSLGLSRTGVLLYGPPGTGKTLLAKAVATECSMTFLSVKGPELINMYVGQSEENVREVFNRARSAAPCVVFFDELDSLAPSRGHSGDSGGVMDRVVSQLLAELDALHSTASVFVIGATNRPDLLDQSLLRPGRFDKLVYVGINEDRDSQLQVLQAIVRKFHLDSTVNLQEVLENCPCHMTGADLYALCSDAMTAAVKRKIALIDQRLDSEDSRLLVSMDDFKTALENFHPSVSEQELIRYQNIQQKLTTT</sequence>
<dbReference type="GO" id="GO:0005829">
    <property type="term" value="C:cytosol"/>
    <property type="evidence" value="ECO:0007669"/>
    <property type="project" value="TreeGrafter"/>
</dbReference>
<dbReference type="InterPro" id="IPR003593">
    <property type="entry name" value="AAA+_ATPase"/>
</dbReference>
<dbReference type="InParanoid" id="A0A673C6R9"/>
<evidence type="ECO:0000256" key="4">
    <source>
        <dbReference type="ARBA" id="ARBA00022741"/>
    </source>
</evidence>
<dbReference type="CTD" id="5190"/>
<dbReference type="InterPro" id="IPR050168">
    <property type="entry name" value="AAA_ATPase_domain"/>
</dbReference>
<dbReference type="FunFam" id="1.10.8.60:FF:000039">
    <property type="entry name" value="peroxisome biogenesis factor 6"/>
    <property type="match status" value="1"/>
</dbReference>
<keyword evidence="13" id="KW-1185">Reference proteome</keyword>
<dbReference type="InterPro" id="IPR003959">
    <property type="entry name" value="ATPase_AAA_core"/>
</dbReference>
<name>A0A673C6R9_9TELE</name>
<keyword evidence="7" id="KW-0472">Membrane</keyword>
<dbReference type="FunFam" id="3.40.50.300:FF:000109">
    <property type="entry name" value="Peroxisomal biogenesis factor 6"/>
    <property type="match status" value="1"/>
</dbReference>
<dbReference type="GO" id="GO:0005524">
    <property type="term" value="F:ATP binding"/>
    <property type="evidence" value="ECO:0007669"/>
    <property type="project" value="UniProtKB-KW"/>
</dbReference>
<dbReference type="CDD" id="cd19527">
    <property type="entry name" value="RecA-like_PEX6_r2"/>
    <property type="match status" value="1"/>
</dbReference>
<evidence type="ECO:0000256" key="10">
    <source>
        <dbReference type="ARBA" id="ARBA00048778"/>
    </source>
</evidence>
<dbReference type="RefSeq" id="XP_030012510.1">
    <property type="nucleotide sequence ID" value="XM_030156650.1"/>
</dbReference>
<proteinExistence type="inferred from homology"/>
<dbReference type="GO" id="GO:0005778">
    <property type="term" value="C:peroxisomal membrane"/>
    <property type="evidence" value="ECO:0007669"/>
    <property type="project" value="TreeGrafter"/>
</dbReference>
<dbReference type="PANTHER" id="PTHR23077">
    <property type="entry name" value="AAA-FAMILY ATPASE"/>
    <property type="match status" value="1"/>
</dbReference>
<evidence type="ECO:0000256" key="2">
    <source>
        <dbReference type="ARBA" id="ARBA00006914"/>
    </source>
</evidence>
<dbReference type="GeneID" id="115434581"/>
<dbReference type="PANTHER" id="PTHR23077:SF9">
    <property type="entry name" value="PEROXISOMAL ATPASE PEX6"/>
    <property type="match status" value="1"/>
</dbReference>
<dbReference type="SMART" id="SM00382">
    <property type="entry name" value="AAA"/>
    <property type="match status" value="2"/>
</dbReference>
<evidence type="ECO:0000256" key="9">
    <source>
        <dbReference type="ARBA" id="ARBA00034920"/>
    </source>
</evidence>
<comment type="subcellular location">
    <subcellularLocation>
        <location evidence="1">Membrane</location>
    </subcellularLocation>
</comment>
<dbReference type="FunCoup" id="A0A673C6R9">
    <property type="interactions" value="1199"/>
</dbReference>
<evidence type="ECO:0000313" key="12">
    <source>
        <dbReference type="Ensembl" id="ENSSORP00005051191.1"/>
    </source>
</evidence>
<dbReference type="GO" id="GO:0016887">
    <property type="term" value="F:ATP hydrolysis activity"/>
    <property type="evidence" value="ECO:0007669"/>
    <property type="project" value="InterPro"/>
</dbReference>
<evidence type="ECO:0000259" key="11">
    <source>
        <dbReference type="SMART" id="SM00382"/>
    </source>
</evidence>
<dbReference type="Gene3D" id="1.10.8.60">
    <property type="match status" value="2"/>
</dbReference>
<evidence type="ECO:0000256" key="3">
    <source>
        <dbReference type="ARBA" id="ARBA00022593"/>
    </source>
</evidence>
<evidence type="ECO:0000256" key="8">
    <source>
        <dbReference type="ARBA" id="ARBA00034811"/>
    </source>
</evidence>
<accession>A0A673C6R9</accession>
<dbReference type="OrthoDB" id="2187at2759"/>
<reference evidence="12" key="2">
    <citation type="submission" date="2025-08" db="UniProtKB">
        <authorList>
            <consortium name="Ensembl"/>
        </authorList>
    </citation>
    <scope>IDENTIFICATION</scope>
</reference>
<keyword evidence="6" id="KW-0067">ATP-binding</keyword>
<evidence type="ECO:0000256" key="6">
    <source>
        <dbReference type="ARBA" id="ARBA00022840"/>
    </source>
</evidence>
<evidence type="ECO:0000256" key="5">
    <source>
        <dbReference type="ARBA" id="ARBA00022801"/>
    </source>
</evidence>
<evidence type="ECO:0000256" key="1">
    <source>
        <dbReference type="ARBA" id="ARBA00004370"/>
    </source>
</evidence>
<evidence type="ECO:0000256" key="7">
    <source>
        <dbReference type="ARBA" id="ARBA00023136"/>
    </source>
</evidence>
<feature type="domain" description="AAA+ ATPase" evidence="11">
    <location>
        <begin position="787"/>
        <end position="925"/>
    </location>
</feature>
<dbReference type="Pfam" id="PF00004">
    <property type="entry name" value="AAA"/>
    <property type="match status" value="2"/>
</dbReference>
<dbReference type="InterPro" id="IPR003960">
    <property type="entry name" value="ATPase_AAA_CS"/>
</dbReference>
<organism evidence="12 13">
    <name type="scientific">Sphaeramia orbicularis</name>
    <name type="common">orbiculate cardinalfish</name>
    <dbReference type="NCBI Taxonomy" id="375764"/>
    <lineage>
        <taxon>Eukaryota</taxon>
        <taxon>Metazoa</taxon>
        <taxon>Chordata</taxon>
        <taxon>Craniata</taxon>
        <taxon>Vertebrata</taxon>
        <taxon>Euteleostomi</taxon>
        <taxon>Actinopterygii</taxon>
        <taxon>Neopterygii</taxon>
        <taxon>Teleostei</taxon>
        <taxon>Neoteleostei</taxon>
        <taxon>Acanthomorphata</taxon>
        <taxon>Gobiaria</taxon>
        <taxon>Kurtiformes</taxon>
        <taxon>Apogonoidei</taxon>
        <taxon>Apogonidae</taxon>
        <taxon>Apogoninae</taxon>
        <taxon>Sphaeramia</taxon>
    </lineage>
</organism>
<dbReference type="Ensembl" id="ENSSORT00005052415.1">
    <property type="protein sequence ID" value="ENSSORP00005051191.1"/>
    <property type="gene ID" value="ENSSORG00005023132.1"/>
</dbReference>
<dbReference type="InterPro" id="IPR047533">
    <property type="entry name" value="RecA-like_PEX6_r2"/>
</dbReference>
<keyword evidence="4" id="KW-0547">Nucleotide-binding</keyword>
<feature type="domain" description="AAA+ ATPase" evidence="11">
    <location>
        <begin position="523"/>
        <end position="653"/>
    </location>
</feature>
<reference evidence="12" key="1">
    <citation type="submission" date="2019-06" db="EMBL/GenBank/DDBJ databases">
        <authorList>
            <consortium name="Wellcome Sanger Institute Data Sharing"/>
        </authorList>
    </citation>
    <scope>NUCLEOTIDE SEQUENCE [LARGE SCALE GENOMIC DNA]</scope>
</reference>
<keyword evidence="3" id="KW-0962">Peroxisome biogenesis</keyword>
<dbReference type="GO" id="GO:0016558">
    <property type="term" value="P:protein import into peroxisome matrix"/>
    <property type="evidence" value="ECO:0007669"/>
    <property type="project" value="TreeGrafter"/>
</dbReference>
<evidence type="ECO:0000313" key="13">
    <source>
        <dbReference type="Proteomes" id="UP000472271"/>
    </source>
</evidence>
<comment type="similarity">
    <text evidence="2">Belongs to the AAA ATPase family.</text>
</comment>
<gene>
    <name evidence="12" type="primary">pex6</name>
</gene>
<dbReference type="Pfam" id="PF25395">
    <property type="entry name" value="DPBB_PEX6"/>
    <property type="match status" value="1"/>
</dbReference>